<proteinExistence type="predicted"/>
<keyword evidence="3" id="KW-1185">Reference proteome</keyword>
<evidence type="ECO:0000256" key="1">
    <source>
        <dbReference type="SAM" id="MobiDB-lite"/>
    </source>
</evidence>
<accession>A0A2L2TY47</accession>
<reference evidence="3" key="1">
    <citation type="submission" date="2014-10" db="EMBL/GenBank/DDBJ databases">
        <authorList>
            <person name="King R."/>
        </authorList>
    </citation>
    <scope>NUCLEOTIDE SEQUENCE [LARGE SCALE GENOMIC DNA]</scope>
    <source>
        <strain evidence="3">A3/5</strain>
    </source>
</reference>
<dbReference type="EMBL" id="LN649229">
    <property type="protein sequence ID" value="CEI66980.1"/>
    <property type="molecule type" value="Genomic_DNA"/>
</dbReference>
<feature type="region of interest" description="Disordered" evidence="1">
    <location>
        <begin position="1"/>
        <end position="45"/>
    </location>
</feature>
<sequence>MFNYRGRGGPSRSTPANVQSTAQERPYVSRPSRSQQLRNPKLVPKLTNETLNPLEKKEVLRGLRRLVEIELDHLVHEEEVLILTTHEAEVTFEAEVEVLARIAAEAPVSSLNAGNLCLAMIVLQKTMITVITIDLAILCLQVEKLRLRSNREETCQGHGVQMDTKASVPKVQGRRGPEEDMVRGLVRPILDMTVRGQHHAEDLMERKTATEAVITRMPESEV</sequence>
<dbReference type="STRING" id="56646.A0A2L2TY47"/>
<organism evidence="2 3">
    <name type="scientific">Fusarium venenatum</name>
    <dbReference type="NCBI Taxonomy" id="56646"/>
    <lineage>
        <taxon>Eukaryota</taxon>
        <taxon>Fungi</taxon>
        <taxon>Dikarya</taxon>
        <taxon>Ascomycota</taxon>
        <taxon>Pezizomycotina</taxon>
        <taxon>Sordariomycetes</taxon>
        <taxon>Hypocreomycetidae</taxon>
        <taxon>Hypocreales</taxon>
        <taxon>Nectriaceae</taxon>
        <taxon>Fusarium</taxon>
    </lineage>
</organism>
<name>A0A2L2TY47_9HYPO</name>
<dbReference type="AlphaFoldDB" id="A0A2L2TY47"/>
<evidence type="ECO:0000313" key="2">
    <source>
        <dbReference type="EMBL" id="CEI66980.1"/>
    </source>
</evidence>
<feature type="region of interest" description="Disordered" evidence="1">
    <location>
        <begin position="156"/>
        <end position="177"/>
    </location>
</feature>
<evidence type="ECO:0000313" key="3">
    <source>
        <dbReference type="Proteomes" id="UP000245910"/>
    </source>
</evidence>
<feature type="compositionally biased region" description="Polar residues" evidence="1">
    <location>
        <begin position="11"/>
        <end position="23"/>
    </location>
</feature>
<dbReference type="Proteomes" id="UP000245910">
    <property type="component" value="Chromosome I"/>
</dbReference>
<protein>
    <submittedName>
        <fullName evidence="2">Uncharacterized protein</fullName>
    </submittedName>
</protein>